<comment type="caution">
    <text evidence="3">The sequence shown here is derived from an EMBL/GenBank/DDBJ whole genome shotgun (WGS) entry which is preliminary data.</text>
</comment>
<organism evidence="3 4">
    <name type="scientific">Comamonas suwonensis</name>
    <dbReference type="NCBI Taxonomy" id="2606214"/>
    <lineage>
        <taxon>Bacteria</taxon>
        <taxon>Pseudomonadati</taxon>
        <taxon>Pseudomonadota</taxon>
        <taxon>Betaproteobacteria</taxon>
        <taxon>Burkholderiales</taxon>
        <taxon>Comamonadaceae</taxon>
        <taxon>Comamonas</taxon>
    </lineage>
</organism>
<protein>
    <submittedName>
        <fullName evidence="3">H-NS histone family protein</fullName>
    </submittedName>
</protein>
<dbReference type="SUPFAM" id="SSF81273">
    <property type="entry name" value="H-NS histone-like proteins"/>
    <property type="match status" value="1"/>
</dbReference>
<dbReference type="SMART" id="SM00528">
    <property type="entry name" value="HNS"/>
    <property type="match status" value="1"/>
</dbReference>
<sequence length="112" mass="13062">MPSYKELIARKDELDKRIEEMRHTEAKEALATIKQLIDTFGFTSQQVFPWKPEEKKKVEAKYYDPESGASWTGRGKPPKWIEGKDRSQYEIKTTPVIDYSAPLDEKNPFPVQ</sequence>
<keyword evidence="4" id="KW-1185">Reference proteome</keyword>
<feature type="region of interest" description="Disordered" evidence="1">
    <location>
        <begin position="63"/>
        <end position="85"/>
    </location>
</feature>
<evidence type="ECO:0000313" key="4">
    <source>
        <dbReference type="Proteomes" id="UP000530032"/>
    </source>
</evidence>
<dbReference type="AlphaFoldDB" id="A0A843BBE4"/>
<feature type="domain" description="DNA-binding protein H-NS-like C-terminal" evidence="2">
    <location>
        <begin position="52"/>
        <end position="91"/>
    </location>
</feature>
<dbReference type="Gene3D" id="4.10.430.30">
    <property type="match status" value="1"/>
</dbReference>
<evidence type="ECO:0000256" key="1">
    <source>
        <dbReference type="SAM" id="MobiDB-lite"/>
    </source>
</evidence>
<accession>A0A843BBE4</accession>
<name>A0A843BBE4_9BURK</name>
<gene>
    <name evidence="3" type="ORF">HF327_018845</name>
</gene>
<dbReference type="RefSeq" id="WP_099738781.1">
    <property type="nucleotide sequence ID" value="NZ_JABBCQ020000020.1"/>
</dbReference>
<evidence type="ECO:0000313" key="3">
    <source>
        <dbReference type="EMBL" id="MBI1626542.1"/>
    </source>
</evidence>
<dbReference type="InterPro" id="IPR027444">
    <property type="entry name" value="H-NS_C_dom"/>
</dbReference>
<dbReference type="GO" id="GO:0003677">
    <property type="term" value="F:DNA binding"/>
    <property type="evidence" value="ECO:0007669"/>
    <property type="project" value="InterPro"/>
</dbReference>
<dbReference type="EMBL" id="JABBCQ020000020">
    <property type="protein sequence ID" value="MBI1626542.1"/>
    <property type="molecule type" value="Genomic_DNA"/>
</dbReference>
<dbReference type="Pfam" id="PF00816">
    <property type="entry name" value="Histone_HNS"/>
    <property type="match status" value="1"/>
</dbReference>
<proteinExistence type="predicted"/>
<evidence type="ECO:0000259" key="2">
    <source>
        <dbReference type="SMART" id="SM00528"/>
    </source>
</evidence>
<dbReference type="Proteomes" id="UP000530032">
    <property type="component" value="Unassembled WGS sequence"/>
</dbReference>
<reference evidence="3" key="1">
    <citation type="submission" date="2020-12" db="EMBL/GenBank/DDBJ databases">
        <title>Comamonas sp. nov., isolated from stream water.</title>
        <authorList>
            <person name="Park K.-H."/>
        </authorList>
    </citation>
    <scope>NUCLEOTIDE SEQUENCE</scope>
    <source>
        <strain evidence="3">EJ-4</strain>
    </source>
</reference>